<dbReference type="GO" id="GO:0004180">
    <property type="term" value="F:carboxypeptidase activity"/>
    <property type="evidence" value="ECO:0007669"/>
    <property type="project" value="UniProtKB-KW"/>
</dbReference>
<dbReference type="AlphaFoldDB" id="A0A0A0BZ03"/>
<dbReference type="Pfam" id="PF02557">
    <property type="entry name" value="VanY"/>
    <property type="match status" value="1"/>
</dbReference>
<feature type="region of interest" description="Disordered" evidence="1">
    <location>
        <begin position="59"/>
        <end position="89"/>
    </location>
</feature>
<evidence type="ECO:0000259" key="2">
    <source>
        <dbReference type="Pfam" id="PF02557"/>
    </source>
</evidence>
<keyword evidence="3" id="KW-0645">Protease</keyword>
<dbReference type="EMBL" id="AXCZ01000032">
    <property type="protein sequence ID" value="KGM13628.1"/>
    <property type="molecule type" value="Genomic_DNA"/>
</dbReference>
<comment type="caution">
    <text evidence="3">The sequence shown here is derived from an EMBL/GenBank/DDBJ whole genome shotgun (WGS) entry which is preliminary data.</text>
</comment>
<dbReference type="Gene3D" id="3.30.1380.10">
    <property type="match status" value="1"/>
</dbReference>
<dbReference type="PANTHER" id="PTHR34385">
    <property type="entry name" value="D-ALANYL-D-ALANINE CARBOXYPEPTIDASE"/>
    <property type="match status" value="1"/>
</dbReference>
<dbReference type="CDD" id="cd14814">
    <property type="entry name" value="Peptidase_M15"/>
    <property type="match status" value="1"/>
</dbReference>
<proteinExistence type="predicted"/>
<dbReference type="GO" id="GO:0006508">
    <property type="term" value="P:proteolysis"/>
    <property type="evidence" value="ECO:0007669"/>
    <property type="project" value="InterPro"/>
</dbReference>
<keyword evidence="3" id="KW-0378">Hydrolase</keyword>
<dbReference type="PANTHER" id="PTHR34385:SF1">
    <property type="entry name" value="PEPTIDOGLYCAN L-ALANYL-D-GLUTAMATE ENDOPEPTIDASE CWLK"/>
    <property type="match status" value="1"/>
</dbReference>
<sequence length="226" mass="23976">MLLAALGAATIAVPVADMVAPDNGLPGPTARHVDLGYPTPHEVLASPVHASTSLLPAVRGVRPTSESASRSLDRDPLPGCDGDARTTGSNGQIPASDLCSLWEPNHMLRGDAAVALAELNTNFRAVYGRDLCLTDSYRPLAVQRRLAQTKPTLAATPGRSNHGWGLAVDLCNTVTGNASAMEWLRANGPTYGWDNPPWARRGGSGPYEPWHWEYTPGTTAMGSNWS</sequence>
<keyword evidence="4" id="KW-1185">Reference proteome</keyword>
<protein>
    <submittedName>
        <fullName evidence="3">D-Ala-D-Ala carboxypeptidase</fullName>
    </submittedName>
</protein>
<dbReference type="InterPro" id="IPR003709">
    <property type="entry name" value="VanY-like_core_dom"/>
</dbReference>
<feature type="domain" description="D-alanyl-D-alanine carboxypeptidase-like core" evidence="2">
    <location>
        <begin position="107"/>
        <end position="216"/>
    </location>
</feature>
<dbReference type="Proteomes" id="UP000054314">
    <property type="component" value="Unassembled WGS sequence"/>
</dbReference>
<evidence type="ECO:0000313" key="4">
    <source>
        <dbReference type="Proteomes" id="UP000054314"/>
    </source>
</evidence>
<dbReference type="InterPro" id="IPR009045">
    <property type="entry name" value="Zn_M74/Hedgehog-like"/>
</dbReference>
<dbReference type="OrthoDB" id="5496837at2"/>
<accession>A0A0A0BZ03</accession>
<reference evidence="3 4" key="1">
    <citation type="submission" date="2013-08" db="EMBL/GenBank/DDBJ databases">
        <title>Genome sequencing of Cellulomonas bogoriensis 69B4.</title>
        <authorList>
            <person name="Chen F."/>
            <person name="Li Y."/>
            <person name="Wang G."/>
        </authorList>
    </citation>
    <scope>NUCLEOTIDE SEQUENCE [LARGE SCALE GENOMIC DNA]</scope>
    <source>
        <strain evidence="3 4">69B4</strain>
    </source>
</reference>
<dbReference type="InterPro" id="IPR052179">
    <property type="entry name" value="DD-CPase-like"/>
</dbReference>
<evidence type="ECO:0000256" key="1">
    <source>
        <dbReference type="SAM" id="MobiDB-lite"/>
    </source>
</evidence>
<organism evidence="3 4">
    <name type="scientific">Cellulomonas bogoriensis 69B4 = DSM 16987</name>
    <dbReference type="NCBI Taxonomy" id="1386082"/>
    <lineage>
        <taxon>Bacteria</taxon>
        <taxon>Bacillati</taxon>
        <taxon>Actinomycetota</taxon>
        <taxon>Actinomycetes</taxon>
        <taxon>Micrococcales</taxon>
        <taxon>Cellulomonadaceae</taxon>
        <taxon>Cellulomonas</taxon>
    </lineage>
</organism>
<dbReference type="RefSeq" id="WP_052105032.1">
    <property type="nucleotide sequence ID" value="NZ_AXCZ01000032.1"/>
</dbReference>
<evidence type="ECO:0000313" key="3">
    <source>
        <dbReference type="EMBL" id="KGM13628.1"/>
    </source>
</evidence>
<dbReference type="SUPFAM" id="SSF55166">
    <property type="entry name" value="Hedgehog/DD-peptidase"/>
    <property type="match status" value="1"/>
</dbReference>
<keyword evidence="3" id="KW-0121">Carboxypeptidase</keyword>
<name>A0A0A0BZ03_9CELL</name>
<gene>
    <name evidence="3" type="ORF">N869_12765</name>
</gene>